<accession>A0A2P6ATD4</accession>
<organism evidence="1 2">
    <name type="scientific">Amnimonas aquatica</name>
    <dbReference type="NCBI Taxonomy" id="2094561"/>
    <lineage>
        <taxon>Bacteria</taxon>
        <taxon>Pseudomonadati</taxon>
        <taxon>Pseudomonadota</taxon>
        <taxon>Gammaproteobacteria</taxon>
        <taxon>Moraxellales</taxon>
        <taxon>Moraxellaceae</taxon>
        <taxon>Amnimonas</taxon>
    </lineage>
</organism>
<sequence>MLRLTDEQFAVMQAVARGESLPAIGRRLGLHNARSVFDASRARLQRGKGDQPVPFTLEEWRQDPQDPQVSLALLERHQQACEAAQVAFWRVYAGAGAGAVSVDGR</sequence>
<evidence type="ECO:0000313" key="1">
    <source>
        <dbReference type="EMBL" id="PQA45866.1"/>
    </source>
</evidence>
<name>A0A2P6ATD4_9GAMM</name>
<reference evidence="2" key="1">
    <citation type="submission" date="2018-02" db="EMBL/GenBank/DDBJ databases">
        <title>Genome sequencing of Solimonas sp. HR-BB.</title>
        <authorList>
            <person name="Lee Y."/>
            <person name="Jeon C.O."/>
        </authorList>
    </citation>
    <scope>NUCLEOTIDE SEQUENCE [LARGE SCALE GENOMIC DNA]</scope>
    <source>
        <strain evidence="2">HR-E</strain>
    </source>
</reference>
<dbReference type="AlphaFoldDB" id="A0A2P6ATD4"/>
<dbReference type="Proteomes" id="UP000243900">
    <property type="component" value="Unassembled WGS sequence"/>
</dbReference>
<proteinExistence type="predicted"/>
<gene>
    <name evidence="1" type="ORF">C5O18_04405</name>
</gene>
<dbReference type="RefSeq" id="WP_105191811.1">
    <property type="nucleotide sequence ID" value="NZ_PTQZ01000072.1"/>
</dbReference>
<dbReference type="EMBL" id="PTQZ01000072">
    <property type="protein sequence ID" value="PQA45866.1"/>
    <property type="molecule type" value="Genomic_DNA"/>
</dbReference>
<keyword evidence="2" id="KW-1185">Reference proteome</keyword>
<evidence type="ECO:0000313" key="2">
    <source>
        <dbReference type="Proteomes" id="UP000243900"/>
    </source>
</evidence>
<comment type="caution">
    <text evidence="1">The sequence shown here is derived from an EMBL/GenBank/DDBJ whole genome shotgun (WGS) entry which is preliminary data.</text>
</comment>
<protein>
    <submittedName>
        <fullName evidence="1">Uncharacterized protein</fullName>
    </submittedName>
</protein>